<feature type="active site" description="Proton acceptor" evidence="21">
    <location>
        <position position="641"/>
    </location>
</feature>
<dbReference type="SMART" id="SM00219">
    <property type="entry name" value="TyrKc"/>
    <property type="match status" value="1"/>
</dbReference>
<keyword evidence="29" id="KW-1185">Reference proteome</keyword>
<dbReference type="InterPro" id="IPR050122">
    <property type="entry name" value="RTK"/>
</dbReference>
<dbReference type="InterPro" id="IPR017441">
    <property type="entry name" value="Protein_kinase_ATP_BS"/>
</dbReference>
<accession>A0AAX7VSD6</accession>
<dbReference type="PANTHER" id="PTHR24416:SF257">
    <property type="entry name" value="TYROSINE-PROTEIN KINASE MER"/>
    <property type="match status" value="1"/>
</dbReference>
<dbReference type="PROSITE" id="PS50853">
    <property type="entry name" value="FN3"/>
    <property type="match status" value="1"/>
</dbReference>
<dbReference type="InterPro" id="IPR003599">
    <property type="entry name" value="Ig_sub"/>
</dbReference>
<evidence type="ECO:0000259" key="27">
    <source>
        <dbReference type="PROSITE" id="PS50853"/>
    </source>
</evidence>
<keyword evidence="14" id="KW-0472">Membrane</keyword>
<evidence type="ECO:0000256" key="5">
    <source>
        <dbReference type="ARBA" id="ARBA00022553"/>
    </source>
</evidence>
<keyword evidence="12 22" id="KW-0067">ATP-binding</keyword>
<feature type="binding site" evidence="23">
    <location>
        <position position="659"/>
    </location>
    <ligand>
        <name>Mg(2+)</name>
        <dbReference type="ChEBI" id="CHEBI:18420"/>
    </ligand>
</feature>
<reference evidence="28 29" key="1">
    <citation type="submission" date="2018-05" db="EMBL/GenBank/DDBJ databases">
        <authorList>
            <person name="Datahose"/>
        </authorList>
    </citation>
    <scope>NUCLEOTIDE SEQUENCE</scope>
</reference>
<feature type="domain" description="Fibronectin type-III" evidence="27">
    <location>
        <begin position="373"/>
        <end position="471"/>
    </location>
</feature>
<keyword evidence="9" id="KW-0677">Repeat</keyword>
<evidence type="ECO:0000256" key="12">
    <source>
        <dbReference type="ARBA" id="ARBA00022840"/>
    </source>
</evidence>
<dbReference type="InterPro" id="IPR011009">
    <property type="entry name" value="Kinase-like_dom_sf"/>
</dbReference>
<dbReference type="InterPro" id="IPR003961">
    <property type="entry name" value="FN3_dom"/>
</dbReference>
<evidence type="ECO:0000313" key="29">
    <source>
        <dbReference type="Proteomes" id="UP000265100"/>
    </source>
</evidence>
<keyword evidence="8" id="KW-0732">Signal</keyword>
<evidence type="ECO:0000256" key="15">
    <source>
        <dbReference type="ARBA" id="ARBA00023137"/>
    </source>
</evidence>
<keyword evidence="18" id="KW-0325">Glycoprotein</keyword>
<evidence type="ECO:0000256" key="17">
    <source>
        <dbReference type="ARBA" id="ARBA00023170"/>
    </source>
</evidence>
<keyword evidence="23" id="KW-0479">Metal-binding</keyword>
<evidence type="ECO:0000256" key="4">
    <source>
        <dbReference type="ARBA" id="ARBA00022475"/>
    </source>
</evidence>
<evidence type="ECO:0000256" key="22">
    <source>
        <dbReference type="PIRSR" id="PIRSR000615-2"/>
    </source>
</evidence>
<dbReference type="PROSITE" id="PS50011">
    <property type="entry name" value="PROTEIN_KINASE_DOM"/>
    <property type="match status" value="1"/>
</dbReference>
<evidence type="ECO:0000256" key="7">
    <source>
        <dbReference type="ARBA" id="ARBA00022692"/>
    </source>
</evidence>
<evidence type="ECO:0000256" key="18">
    <source>
        <dbReference type="ARBA" id="ARBA00023180"/>
    </source>
</evidence>
<reference evidence="28" key="4">
    <citation type="submission" date="2025-09" db="UniProtKB">
        <authorList>
            <consortium name="Ensembl"/>
        </authorList>
    </citation>
    <scope>IDENTIFICATION</scope>
</reference>
<evidence type="ECO:0000256" key="3">
    <source>
        <dbReference type="ARBA" id="ARBA00011902"/>
    </source>
</evidence>
<dbReference type="GO" id="GO:0007169">
    <property type="term" value="P:cell surface receptor protein tyrosine kinase signaling pathway"/>
    <property type="evidence" value="ECO:0007669"/>
    <property type="project" value="TreeGrafter"/>
</dbReference>
<dbReference type="InterPro" id="IPR007110">
    <property type="entry name" value="Ig-like_dom"/>
</dbReference>
<evidence type="ECO:0000256" key="1">
    <source>
        <dbReference type="ARBA" id="ARBA00004251"/>
    </source>
</evidence>
<dbReference type="Pfam" id="PF07714">
    <property type="entry name" value="PK_Tyr_Ser-Thr"/>
    <property type="match status" value="1"/>
</dbReference>
<name>A0AAX7VSD6_ASTCA</name>
<dbReference type="GO" id="GO:0005524">
    <property type="term" value="F:ATP binding"/>
    <property type="evidence" value="ECO:0007669"/>
    <property type="project" value="UniProtKB-UniRule"/>
</dbReference>
<dbReference type="SUPFAM" id="SSF49265">
    <property type="entry name" value="Fibronectin type III"/>
    <property type="match status" value="1"/>
</dbReference>
<evidence type="ECO:0000256" key="9">
    <source>
        <dbReference type="ARBA" id="ARBA00022737"/>
    </source>
</evidence>
<evidence type="ECO:0000256" key="21">
    <source>
        <dbReference type="PIRSR" id="PIRSR000615-1"/>
    </source>
</evidence>
<dbReference type="InterPro" id="IPR013783">
    <property type="entry name" value="Ig-like_fold"/>
</dbReference>
<dbReference type="EC" id="2.7.10.1" evidence="3"/>
<keyword evidence="11" id="KW-0418">Kinase</keyword>
<keyword evidence="17" id="KW-0675">Receptor</keyword>
<dbReference type="InterPro" id="IPR001245">
    <property type="entry name" value="Ser-Thr/Tyr_kinase_cat_dom"/>
</dbReference>
<dbReference type="SUPFAM" id="SSF56112">
    <property type="entry name" value="Protein kinase-like (PK-like)"/>
    <property type="match status" value="1"/>
</dbReference>
<evidence type="ECO:0000256" key="2">
    <source>
        <dbReference type="ARBA" id="ARBA00006692"/>
    </source>
</evidence>
<dbReference type="GO" id="GO:0004714">
    <property type="term" value="F:transmembrane receptor protein tyrosine kinase activity"/>
    <property type="evidence" value="ECO:0007669"/>
    <property type="project" value="UniProtKB-EC"/>
</dbReference>
<feature type="domain" description="Ig-like" evidence="26">
    <location>
        <begin position="292"/>
        <end position="376"/>
    </location>
</feature>
<dbReference type="Pfam" id="PF00047">
    <property type="entry name" value="ig"/>
    <property type="match status" value="2"/>
</dbReference>
<keyword evidence="7" id="KW-0812">Transmembrane</keyword>
<dbReference type="InterPro" id="IPR013151">
    <property type="entry name" value="Immunoglobulin_dom"/>
</dbReference>
<comment type="catalytic activity">
    <reaction evidence="20">
        <text>L-tyrosyl-[protein] + ATP = O-phospho-L-tyrosyl-[protein] + ADP + H(+)</text>
        <dbReference type="Rhea" id="RHEA:10596"/>
        <dbReference type="Rhea" id="RHEA-COMP:10136"/>
        <dbReference type="Rhea" id="RHEA-COMP:20101"/>
        <dbReference type="ChEBI" id="CHEBI:15378"/>
        <dbReference type="ChEBI" id="CHEBI:30616"/>
        <dbReference type="ChEBI" id="CHEBI:46858"/>
        <dbReference type="ChEBI" id="CHEBI:61978"/>
        <dbReference type="ChEBI" id="CHEBI:456216"/>
        <dbReference type="EC" id="2.7.10.1"/>
    </reaction>
</comment>
<evidence type="ECO:0000256" key="16">
    <source>
        <dbReference type="ARBA" id="ARBA00023157"/>
    </source>
</evidence>
<keyword evidence="4" id="KW-1003">Cell membrane</keyword>
<dbReference type="Gene3D" id="2.60.40.10">
    <property type="entry name" value="Immunoglobulins"/>
    <property type="match status" value="4"/>
</dbReference>
<dbReference type="GO" id="GO:0016477">
    <property type="term" value="P:cell migration"/>
    <property type="evidence" value="ECO:0007669"/>
    <property type="project" value="TreeGrafter"/>
</dbReference>
<protein>
    <recommendedName>
        <fullName evidence="3">receptor protein-tyrosine kinase</fullName>
        <ecNumber evidence="3">2.7.10.1</ecNumber>
    </recommendedName>
</protein>
<dbReference type="SUPFAM" id="SSF48726">
    <property type="entry name" value="Immunoglobulin"/>
    <property type="match status" value="3"/>
</dbReference>
<dbReference type="AlphaFoldDB" id="A0AAX7VSD6"/>
<keyword evidence="15" id="KW-0829">Tyrosine-protein kinase</keyword>
<keyword evidence="13" id="KW-1133">Transmembrane helix</keyword>
<dbReference type="SMART" id="SM00409">
    <property type="entry name" value="IG"/>
    <property type="match status" value="3"/>
</dbReference>
<evidence type="ECO:0000256" key="13">
    <source>
        <dbReference type="ARBA" id="ARBA00022989"/>
    </source>
</evidence>
<dbReference type="GeneTree" id="ENSGT00940000155669"/>
<dbReference type="PIRSF" id="PIRSF000615">
    <property type="entry name" value="TyrPK_CSF1-R"/>
    <property type="match status" value="1"/>
</dbReference>
<dbReference type="PROSITE" id="PS00107">
    <property type="entry name" value="PROTEIN_KINASE_ATP"/>
    <property type="match status" value="1"/>
</dbReference>
<dbReference type="FunFam" id="2.60.40.10:FF:000296">
    <property type="entry name" value="Tyrosine-protein kinase receptor TYRO3"/>
    <property type="match status" value="1"/>
</dbReference>
<dbReference type="InterPro" id="IPR020635">
    <property type="entry name" value="Tyr_kinase_cat_dom"/>
</dbReference>
<dbReference type="Gene3D" id="3.30.200.20">
    <property type="entry name" value="Phosphorylase Kinase, domain 1"/>
    <property type="match status" value="1"/>
</dbReference>
<dbReference type="GO" id="GO:0046872">
    <property type="term" value="F:metal ion binding"/>
    <property type="evidence" value="ECO:0007669"/>
    <property type="project" value="UniProtKB-KW"/>
</dbReference>
<dbReference type="PRINTS" id="PR00109">
    <property type="entry name" value="TYRKINASE"/>
</dbReference>
<dbReference type="InterPro" id="IPR008266">
    <property type="entry name" value="Tyr_kinase_AS"/>
</dbReference>
<dbReference type="GO" id="GO:0007399">
    <property type="term" value="P:nervous system development"/>
    <property type="evidence" value="ECO:0007669"/>
    <property type="project" value="TreeGrafter"/>
</dbReference>
<dbReference type="FunFam" id="1.10.510.10:FF:000089">
    <property type="entry name" value="Tyrosine-protein kinase receptor TYRO3"/>
    <property type="match status" value="1"/>
</dbReference>
<comment type="similarity">
    <text evidence="2">Belongs to the protein kinase superfamily. CAMK Ser/Thr protein kinase family.</text>
</comment>
<feature type="domain" description="Ig-like" evidence="26">
    <location>
        <begin position="191"/>
        <end position="285"/>
    </location>
</feature>
<dbReference type="GO" id="GO:0006909">
    <property type="term" value="P:phagocytosis"/>
    <property type="evidence" value="ECO:0007669"/>
    <property type="project" value="TreeGrafter"/>
</dbReference>
<dbReference type="Proteomes" id="UP000265100">
    <property type="component" value="Chromosome 13"/>
</dbReference>
<dbReference type="InterPro" id="IPR036179">
    <property type="entry name" value="Ig-like_dom_sf"/>
</dbReference>
<evidence type="ECO:0000259" key="25">
    <source>
        <dbReference type="PROSITE" id="PS50011"/>
    </source>
</evidence>
<keyword evidence="5" id="KW-0597">Phosphoprotein</keyword>
<dbReference type="InterPro" id="IPR000719">
    <property type="entry name" value="Prot_kinase_dom"/>
</dbReference>
<evidence type="ECO:0000256" key="24">
    <source>
        <dbReference type="PROSITE-ProRule" id="PRU10141"/>
    </source>
</evidence>
<dbReference type="PROSITE" id="PS00109">
    <property type="entry name" value="PROTEIN_KINASE_TYR"/>
    <property type="match status" value="1"/>
</dbReference>
<evidence type="ECO:0000256" key="8">
    <source>
        <dbReference type="ARBA" id="ARBA00022729"/>
    </source>
</evidence>
<feature type="binding site" evidence="22">
    <location>
        <position position="645"/>
    </location>
    <ligand>
        <name>ATP</name>
        <dbReference type="ChEBI" id="CHEBI:30616"/>
    </ligand>
</feature>
<feature type="domain" description="Ig-like" evidence="26">
    <location>
        <begin position="60"/>
        <end position="154"/>
    </location>
</feature>
<keyword evidence="16" id="KW-1015">Disulfide bond</keyword>
<dbReference type="Pfam" id="PF13895">
    <property type="entry name" value="Ig_2"/>
    <property type="match status" value="1"/>
</dbReference>
<dbReference type="GO" id="GO:0043235">
    <property type="term" value="C:receptor complex"/>
    <property type="evidence" value="ECO:0007669"/>
    <property type="project" value="TreeGrafter"/>
</dbReference>
<sequence>MAKKSEKPDWVVLFSTTIAILVWIPVSAQPSRTSEPLVIPRVVSRMYLSPDELRKLRFKPTVGTIQLSEGHEAKLNCSIEIPDTRLEPAILWVKDSKELSPNIHVVMNELHSITDGVSTLLSTVIIKHVQRVDAGDYRCRLSISNMLVESDPISIRVEAQPSGTSEPLVIPRVVSRMYLSPDELRKLRFKPTVGTIQLSEGHEAKLNCSIEIPDTRLEPAILWVKDSKELSPNIHVVMNELHSITDGVSTLLSTVIIKHVQRVDAGDYRCRLSISNMLVESDPISMRVEGLPTFVKQPEDKNVTIYTPFTLSCEAVGPPGPVHIRWFRDGSPYTEVFSSPSNFSVPGECCVDKYTRFSCEANNTKGITTSREAHVNVKGKTERQSNKLTLSWTPGHDGFSPLTTCRIRVREVSRREGEVTTTRFINVTVPPFHSEVPGLQAMTKYNLSVSCSNEQGASPNSKWVESNTTEGGVLMLQERFEVENLGISEELQAKLQDVMVMRTLLSVGKVLGEGEFGSVVEGHFTQPDGTSEKVAVKTMKLDSFSQREIEEFLNEAACMKDFNHPNVIKLLGVCLEVGSAHFPKPMVILPFMKHGDLHSFLLRSRHRETPMFLPTQTLLKFMVDIASGMEYLSGRNFLHRDLAARNCMLRDDMTVCVADFGLSKKIYSGDYYRQGRIAKMPVKWIALESLADRVFTVKSDVWAFGVTMWEIATRGMTPYPGVQNHEIYDYLVEGHRLKQPPDCLDELYEIMYSCWRADPLDRPFFPQLREMLEKLAEKLPESSSRDDIIYINTSFPEEDPDREAFQAEPPVLSSSPCCSRMAAENTVVTADIHGSVADDQDDGSDRYVVVISSSAPPRAATVDTPLLSDDSLSQANGTSATAMDHSLYDPAFML</sequence>
<evidence type="ECO:0000256" key="6">
    <source>
        <dbReference type="ARBA" id="ARBA00022679"/>
    </source>
</evidence>
<keyword evidence="19" id="KW-0393">Immunoglobulin domain</keyword>
<reference evidence="28" key="3">
    <citation type="submission" date="2025-08" db="UniProtKB">
        <authorList>
            <consortium name="Ensembl"/>
        </authorList>
    </citation>
    <scope>IDENTIFICATION</scope>
</reference>
<dbReference type="PANTHER" id="PTHR24416">
    <property type="entry name" value="TYROSINE-PROTEIN KINASE RECEPTOR"/>
    <property type="match status" value="1"/>
</dbReference>
<dbReference type="PROSITE" id="PS50835">
    <property type="entry name" value="IG_LIKE"/>
    <property type="match status" value="3"/>
</dbReference>
<dbReference type="CDD" id="cd00063">
    <property type="entry name" value="FN3"/>
    <property type="match status" value="1"/>
</dbReference>
<keyword evidence="10 22" id="KW-0547">Nucleotide-binding</keyword>
<dbReference type="FunFam" id="3.30.200.20:FF:000111">
    <property type="entry name" value="Tyrosine-protein kinase receptor TYRO3"/>
    <property type="match status" value="1"/>
</dbReference>
<keyword evidence="6" id="KW-0808">Transferase</keyword>
<evidence type="ECO:0000256" key="14">
    <source>
        <dbReference type="ARBA" id="ARBA00023136"/>
    </source>
</evidence>
<evidence type="ECO:0000256" key="10">
    <source>
        <dbReference type="ARBA" id="ARBA00022741"/>
    </source>
</evidence>
<feature type="domain" description="Protein kinase" evidence="25">
    <location>
        <begin position="505"/>
        <end position="775"/>
    </location>
</feature>
<dbReference type="GO" id="GO:0005886">
    <property type="term" value="C:plasma membrane"/>
    <property type="evidence" value="ECO:0007669"/>
    <property type="project" value="UniProtKB-SubCell"/>
</dbReference>
<evidence type="ECO:0000259" key="26">
    <source>
        <dbReference type="PROSITE" id="PS50835"/>
    </source>
</evidence>
<evidence type="ECO:0000313" key="28">
    <source>
        <dbReference type="Ensembl" id="ENSACLP00000085553.1"/>
    </source>
</evidence>
<evidence type="ECO:0000256" key="20">
    <source>
        <dbReference type="ARBA" id="ARBA00051243"/>
    </source>
</evidence>
<keyword evidence="23" id="KW-0460">Magnesium</keyword>
<proteinExistence type="inferred from homology"/>
<dbReference type="Gene3D" id="1.10.510.10">
    <property type="entry name" value="Transferase(Phosphotransferase) domain 1"/>
    <property type="match status" value="1"/>
</dbReference>
<comment type="subcellular location">
    <subcellularLocation>
        <location evidence="1">Cell membrane</location>
        <topology evidence="1">Single-pass type I membrane protein</topology>
    </subcellularLocation>
</comment>
<evidence type="ECO:0000256" key="11">
    <source>
        <dbReference type="ARBA" id="ARBA00022777"/>
    </source>
</evidence>
<feature type="binding site" evidence="24">
    <location>
        <position position="537"/>
    </location>
    <ligand>
        <name>ATP</name>
        <dbReference type="ChEBI" id="CHEBI:30616"/>
    </ligand>
</feature>
<dbReference type="InterPro" id="IPR036116">
    <property type="entry name" value="FN3_sf"/>
</dbReference>
<evidence type="ECO:0000256" key="19">
    <source>
        <dbReference type="ARBA" id="ARBA00023319"/>
    </source>
</evidence>
<feature type="binding site" evidence="23">
    <location>
        <position position="646"/>
    </location>
    <ligand>
        <name>Mg(2+)</name>
        <dbReference type="ChEBI" id="CHEBI:18420"/>
    </ligand>
</feature>
<organism evidence="28 29">
    <name type="scientific">Astatotilapia calliptera</name>
    <name type="common">Eastern happy</name>
    <name type="synonym">Chromis callipterus</name>
    <dbReference type="NCBI Taxonomy" id="8154"/>
    <lineage>
        <taxon>Eukaryota</taxon>
        <taxon>Metazoa</taxon>
        <taxon>Chordata</taxon>
        <taxon>Craniata</taxon>
        <taxon>Vertebrata</taxon>
        <taxon>Euteleostomi</taxon>
        <taxon>Actinopterygii</taxon>
        <taxon>Neopterygii</taxon>
        <taxon>Teleostei</taxon>
        <taxon>Neoteleostei</taxon>
        <taxon>Acanthomorphata</taxon>
        <taxon>Ovalentaria</taxon>
        <taxon>Cichlomorphae</taxon>
        <taxon>Cichliformes</taxon>
        <taxon>Cichlidae</taxon>
        <taxon>African cichlids</taxon>
        <taxon>Pseudocrenilabrinae</taxon>
        <taxon>Haplochromini</taxon>
        <taxon>Astatotilapia</taxon>
    </lineage>
</organism>
<dbReference type="Ensembl" id="ENSACLT00000068052.1">
    <property type="protein sequence ID" value="ENSACLP00000085553.1"/>
    <property type="gene ID" value="ENSACLG00000026301.2"/>
</dbReference>
<evidence type="ECO:0000256" key="23">
    <source>
        <dbReference type="PIRSR" id="PIRSR000615-3"/>
    </source>
</evidence>
<reference evidence="29" key="2">
    <citation type="submission" date="2023-03" db="EMBL/GenBank/DDBJ databases">
        <authorList>
            <consortium name="Wellcome Sanger Institute Data Sharing"/>
        </authorList>
    </citation>
    <scope>NUCLEOTIDE SEQUENCE [LARGE SCALE GENOMIC DNA]</scope>
</reference>
<dbReference type="Pfam" id="PF00041">
    <property type="entry name" value="fn3"/>
    <property type="match status" value="1"/>
</dbReference>